<comment type="caution">
    <text evidence="1">The sequence shown here is derived from an EMBL/GenBank/DDBJ whole genome shotgun (WGS) entry which is preliminary data.</text>
</comment>
<evidence type="ECO:0000313" key="2">
    <source>
        <dbReference type="Proteomes" id="UP001186974"/>
    </source>
</evidence>
<feature type="non-terminal residue" evidence="1">
    <location>
        <position position="1"/>
    </location>
</feature>
<reference evidence="1" key="1">
    <citation type="submission" date="2024-09" db="EMBL/GenBank/DDBJ databases">
        <title>Black Yeasts Isolated from many extreme environments.</title>
        <authorList>
            <person name="Coleine C."/>
            <person name="Stajich J.E."/>
            <person name="Selbmann L."/>
        </authorList>
    </citation>
    <scope>NUCLEOTIDE SEQUENCE</scope>
    <source>
        <strain evidence="1">CCFEE 5737</strain>
    </source>
</reference>
<feature type="non-terminal residue" evidence="1">
    <location>
        <position position="58"/>
    </location>
</feature>
<keyword evidence="2" id="KW-1185">Reference proteome</keyword>
<dbReference type="Proteomes" id="UP001186974">
    <property type="component" value="Unassembled WGS sequence"/>
</dbReference>
<accession>A0ACC3DH96</accession>
<proteinExistence type="predicted"/>
<evidence type="ECO:0000313" key="1">
    <source>
        <dbReference type="EMBL" id="KAK3073611.1"/>
    </source>
</evidence>
<gene>
    <name evidence="1" type="ORF">LTS18_014408</name>
</gene>
<organism evidence="1 2">
    <name type="scientific">Coniosporium uncinatum</name>
    <dbReference type="NCBI Taxonomy" id="93489"/>
    <lineage>
        <taxon>Eukaryota</taxon>
        <taxon>Fungi</taxon>
        <taxon>Dikarya</taxon>
        <taxon>Ascomycota</taxon>
        <taxon>Pezizomycotina</taxon>
        <taxon>Dothideomycetes</taxon>
        <taxon>Dothideomycetes incertae sedis</taxon>
        <taxon>Coniosporium</taxon>
    </lineage>
</organism>
<dbReference type="EMBL" id="JAWDJW010004606">
    <property type="protein sequence ID" value="KAK3073611.1"/>
    <property type="molecule type" value="Genomic_DNA"/>
</dbReference>
<protein>
    <submittedName>
        <fullName evidence="1">Uncharacterized protein</fullName>
    </submittedName>
</protein>
<name>A0ACC3DH96_9PEZI</name>
<sequence>FSLKGRTALVTGGARGCGLAFAQGLAEAGADVAIFDTIEPVSAFFEMEKLYGVKTGHY</sequence>